<dbReference type="EMBL" id="JAXCGZ010005707">
    <property type="protein sequence ID" value="KAK7081076.1"/>
    <property type="molecule type" value="Genomic_DNA"/>
</dbReference>
<dbReference type="SMART" id="SM00355">
    <property type="entry name" value="ZnF_C2H2"/>
    <property type="match status" value="15"/>
</dbReference>
<evidence type="ECO:0000256" key="4">
    <source>
        <dbReference type="ARBA" id="ARBA00022737"/>
    </source>
</evidence>
<evidence type="ECO:0000256" key="10">
    <source>
        <dbReference type="ARBA" id="ARBA00023242"/>
    </source>
</evidence>
<feature type="region of interest" description="Disordered" evidence="12">
    <location>
        <begin position="1"/>
        <end position="22"/>
    </location>
</feature>
<reference evidence="14 15" key="1">
    <citation type="submission" date="2023-11" db="EMBL/GenBank/DDBJ databases">
        <title>Halocaridina rubra genome assembly.</title>
        <authorList>
            <person name="Smith C."/>
        </authorList>
    </citation>
    <scope>NUCLEOTIDE SEQUENCE [LARGE SCALE GENOMIC DNA]</scope>
    <source>
        <strain evidence="14">EP-1</strain>
        <tissue evidence="14">Whole</tissue>
    </source>
</reference>
<dbReference type="InterPro" id="IPR013087">
    <property type="entry name" value="Znf_C2H2_type"/>
</dbReference>
<comment type="similarity">
    <text evidence="2">Belongs to the krueppel C2H2-type zinc-finger protein family.</text>
</comment>
<keyword evidence="15" id="KW-1185">Reference proteome</keyword>
<evidence type="ECO:0000256" key="7">
    <source>
        <dbReference type="ARBA" id="ARBA00023015"/>
    </source>
</evidence>
<evidence type="ECO:0000313" key="15">
    <source>
        <dbReference type="Proteomes" id="UP001381693"/>
    </source>
</evidence>
<feature type="domain" description="C2H2-type" evidence="13">
    <location>
        <begin position="651"/>
        <end position="678"/>
    </location>
</feature>
<feature type="region of interest" description="Disordered" evidence="12">
    <location>
        <begin position="969"/>
        <end position="1030"/>
    </location>
</feature>
<dbReference type="GO" id="GO:0042802">
    <property type="term" value="F:identical protein binding"/>
    <property type="evidence" value="ECO:0007669"/>
    <property type="project" value="UniProtKB-ARBA"/>
</dbReference>
<evidence type="ECO:0000259" key="13">
    <source>
        <dbReference type="PROSITE" id="PS50157"/>
    </source>
</evidence>
<feature type="compositionally biased region" description="Basic and acidic residues" evidence="12">
    <location>
        <begin position="1"/>
        <end position="14"/>
    </location>
</feature>
<feature type="domain" description="C2H2-type" evidence="13">
    <location>
        <begin position="425"/>
        <end position="452"/>
    </location>
</feature>
<proteinExistence type="inferred from homology"/>
<feature type="domain" description="C2H2-type" evidence="13">
    <location>
        <begin position="397"/>
        <end position="424"/>
    </location>
</feature>
<keyword evidence="5 11" id="KW-0863">Zinc-finger</keyword>
<dbReference type="FunFam" id="3.30.160.60:FF:000322">
    <property type="entry name" value="GDNF-inducible zinc finger protein 1"/>
    <property type="match status" value="1"/>
</dbReference>
<feature type="domain" description="C2H2-type" evidence="13">
    <location>
        <begin position="622"/>
        <end position="650"/>
    </location>
</feature>
<dbReference type="AlphaFoldDB" id="A0AAN8XB76"/>
<dbReference type="PROSITE" id="PS50157">
    <property type="entry name" value="ZINC_FINGER_C2H2_2"/>
    <property type="match status" value="13"/>
</dbReference>
<feature type="region of interest" description="Disordered" evidence="12">
    <location>
        <begin position="237"/>
        <end position="268"/>
    </location>
</feature>
<feature type="compositionally biased region" description="Polar residues" evidence="12">
    <location>
        <begin position="245"/>
        <end position="265"/>
    </location>
</feature>
<dbReference type="FunFam" id="3.30.160.60:FF:000145">
    <property type="entry name" value="Zinc finger protein 574"/>
    <property type="match status" value="1"/>
</dbReference>
<dbReference type="FunFam" id="3.30.160.60:FF:000060">
    <property type="entry name" value="zinc finger protein 436"/>
    <property type="match status" value="1"/>
</dbReference>
<feature type="compositionally biased region" description="Basic and acidic residues" evidence="12">
    <location>
        <begin position="1018"/>
        <end position="1028"/>
    </location>
</feature>
<keyword evidence="6" id="KW-0862">Zinc</keyword>
<comment type="subcellular location">
    <subcellularLocation>
        <location evidence="1">Nucleus</location>
    </subcellularLocation>
</comment>
<dbReference type="SUPFAM" id="SSF57667">
    <property type="entry name" value="beta-beta-alpha zinc fingers"/>
    <property type="match status" value="6"/>
</dbReference>
<name>A0AAN8XB76_HALRR</name>
<feature type="domain" description="C2H2-type" evidence="13">
    <location>
        <begin position="752"/>
        <end position="780"/>
    </location>
</feature>
<evidence type="ECO:0000256" key="11">
    <source>
        <dbReference type="PROSITE-ProRule" id="PRU00042"/>
    </source>
</evidence>
<dbReference type="Gene3D" id="3.30.160.60">
    <property type="entry name" value="Classic Zinc Finger"/>
    <property type="match status" value="11"/>
</dbReference>
<protein>
    <recommendedName>
        <fullName evidence="13">C2H2-type domain-containing protein</fullName>
    </recommendedName>
</protein>
<evidence type="ECO:0000256" key="12">
    <source>
        <dbReference type="SAM" id="MobiDB-lite"/>
    </source>
</evidence>
<feature type="domain" description="C2H2-type" evidence="13">
    <location>
        <begin position="453"/>
        <end position="480"/>
    </location>
</feature>
<sequence length="1181" mass="134201">MVDYVEETREHFEEPDINVPVGSTGGYFQSHPSHRSLSLRQNVQDIVSRHSSLELGRMDFLPIKTDPENLSRYGSSSTSMQASGTVPSCSVSKNINEEVKMRGGQFLPDIARDFDETFENYNGLSTPMAYRNYALPLESLQGTEADYIIPDSTPWFWARGANDERGFMGSVGHNHIPGTSQINDAASLPSLQYSTSSQLIPDAFAASLSSLTDVEMESSVSHGNLMIPRPLQSSDMSASALDLSPTSPVQTSCVPETPHMQTSTMPTPPLTHHLVTSQSSLETFDVNLQQQPLTYQQTLENSLELAAGVVEDDDNPDDVAPYTLPDLKCNQCEESFTYFHELKSHLKKNVCSRVSAQEGSSSSDKMLVLAVTTGSTEQTVVEKPKRSQRVQKSQRSFACKQCDESFSRPERLKVHELNHSGERPFRCNECSASFSVKTMLARHKKTHTGEKPYACGECKTSFTESGTLKIHMRLHTGDRPYKCDWCDEAFSGAGMLISHKRKHTGEKPYKCDECGAAFRLLSTLKSHSRRHTGEKPFSCELCGSSFTQKAALRRHRRTHLNIRPYECEHCGFKFREKENLRRHCLLHKIKYPFVCDICGAGFNSSKKLENHKMLHNGGDKPYQCCKCPSSFVSLKYLSQHKKRVHDRKGSIKCEECSATFNRKESLRSHMRIHKGLGQYVCVECGATFNQRSALTRHVRIHGDKGSSNSEAAIETLQCKENLSCRICNIDFSEKVSFENHAMEHRAVEDFAYECPSCHLGFSDHLDLLKHKKMYHPVQKPSSATVCDQDDDNNESVKDKYVCYDCDQTFFRRRQLKAHKKYCPGKHLDDLEQVEEPKANLSMQKMDKEVNAIKLVSAVLAAACGNANDLDCPLTSQTEALSSSSISAAVSATSHHLQHHQTPSQPSVSHTGLYENHLEQSSPQPLCQQSQQHQCFQQNIFHHPALHGLLQSVQGALPLTSLEEQVELVRQSRLEEHTSETLPQSLQEESHHNSPFDFDIPQPEFYKDLPPQPLLSHRSHPDTNNDNMHDLLQGSVSHNIDQHLDEYGDLHESFRHNEDILFDHREHFREEFRTQREHQQHPLHHFYEERKQQEHVEFQQQQQEGSHYEHSLQDKIQSYIQYRLLKSEGKGIEESRQLGKHEKYRGELNLTQHSLLQDQSLIKTFEECPKTVDSHSDLHDKF</sequence>
<dbReference type="InterPro" id="IPR050758">
    <property type="entry name" value="Znf_C2H2-type"/>
</dbReference>
<dbReference type="Pfam" id="PF00096">
    <property type="entry name" value="zf-C2H2"/>
    <property type="match status" value="9"/>
</dbReference>
<feature type="compositionally biased region" description="Polar residues" evidence="12">
    <location>
        <begin position="899"/>
        <end position="909"/>
    </location>
</feature>
<evidence type="ECO:0000256" key="1">
    <source>
        <dbReference type="ARBA" id="ARBA00004123"/>
    </source>
</evidence>
<feature type="domain" description="C2H2-type" evidence="13">
    <location>
        <begin position="565"/>
        <end position="592"/>
    </location>
</feature>
<gene>
    <name evidence="14" type="ORF">SK128_022639</name>
</gene>
<accession>A0AAN8XB76</accession>
<dbReference type="GO" id="GO:0008270">
    <property type="term" value="F:zinc ion binding"/>
    <property type="evidence" value="ECO:0007669"/>
    <property type="project" value="UniProtKB-KW"/>
</dbReference>
<dbReference type="PANTHER" id="PTHR23234">
    <property type="entry name" value="ZNF44 PROTEIN"/>
    <property type="match status" value="1"/>
</dbReference>
<dbReference type="FunFam" id="3.30.160.60:FF:000508">
    <property type="entry name" value="Myeloid zinc finger 1"/>
    <property type="match status" value="1"/>
</dbReference>
<organism evidence="14 15">
    <name type="scientific">Halocaridina rubra</name>
    <name type="common">Hawaiian red shrimp</name>
    <dbReference type="NCBI Taxonomy" id="373956"/>
    <lineage>
        <taxon>Eukaryota</taxon>
        <taxon>Metazoa</taxon>
        <taxon>Ecdysozoa</taxon>
        <taxon>Arthropoda</taxon>
        <taxon>Crustacea</taxon>
        <taxon>Multicrustacea</taxon>
        <taxon>Malacostraca</taxon>
        <taxon>Eumalacostraca</taxon>
        <taxon>Eucarida</taxon>
        <taxon>Decapoda</taxon>
        <taxon>Pleocyemata</taxon>
        <taxon>Caridea</taxon>
        <taxon>Atyoidea</taxon>
        <taxon>Atyidae</taxon>
        <taxon>Halocaridina</taxon>
    </lineage>
</organism>
<comment type="caution">
    <text evidence="14">The sequence shown here is derived from an EMBL/GenBank/DDBJ whole genome shotgun (WGS) entry which is preliminary data.</text>
</comment>
<feature type="domain" description="C2H2-type" evidence="13">
    <location>
        <begin position="679"/>
        <end position="706"/>
    </location>
</feature>
<keyword evidence="9" id="KW-0804">Transcription</keyword>
<feature type="compositionally biased region" description="Basic and acidic residues" evidence="12">
    <location>
        <begin position="969"/>
        <end position="978"/>
    </location>
</feature>
<keyword evidence="7" id="KW-0805">Transcription regulation</keyword>
<keyword evidence="4" id="KW-0677">Repeat</keyword>
<dbReference type="PROSITE" id="PS00028">
    <property type="entry name" value="ZINC_FINGER_C2H2_1"/>
    <property type="match status" value="12"/>
</dbReference>
<dbReference type="GO" id="GO:0006355">
    <property type="term" value="P:regulation of DNA-templated transcription"/>
    <property type="evidence" value="ECO:0007669"/>
    <property type="project" value="UniProtKB-ARBA"/>
</dbReference>
<evidence type="ECO:0000256" key="5">
    <source>
        <dbReference type="ARBA" id="ARBA00022771"/>
    </source>
</evidence>
<feature type="region of interest" description="Disordered" evidence="12">
    <location>
        <begin position="890"/>
        <end position="910"/>
    </location>
</feature>
<dbReference type="InterPro" id="IPR036236">
    <property type="entry name" value="Znf_C2H2_sf"/>
</dbReference>
<evidence type="ECO:0000256" key="6">
    <source>
        <dbReference type="ARBA" id="ARBA00022833"/>
    </source>
</evidence>
<dbReference type="FunFam" id="3.30.160.60:FF:000425">
    <property type="entry name" value="PLAG1 like zinc finger 1"/>
    <property type="match status" value="1"/>
</dbReference>
<dbReference type="FunFam" id="3.30.160.60:FF:000065">
    <property type="entry name" value="B-cell CLL/lymphoma 6, member B"/>
    <property type="match status" value="1"/>
</dbReference>
<evidence type="ECO:0000256" key="9">
    <source>
        <dbReference type="ARBA" id="ARBA00023163"/>
    </source>
</evidence>
<dbReference type="PANTHER" id="PTHR23234:SF10">
    <property type="entry name" value="RIKEN CDNA 6720489N17 GENE-RELATED"/>
    <property type="match status" value="1"/>
</dbReference>
<dbReference type="GO" id="GO:0003677">
    <property type="term" value="F:DNA binding"/>
    <property type="evidence" value="ECO:0007669"/>
    <property type="project" value="UniProtKB-KW"/>
</dbReference>
<dbReference type="FunFam" id="3.30.160.60:FF:001119">
    <property type="entry name" value="zinc finger protein 408"/>
    <property type="match status" value="1"/>
</dbReference>
<evidence type="ECO:0000256" key="2">
    <source>
        <dbReference type="ARBA" id="ARBA00006991"/>
    </source>
</evidence>
<keyword evidence="8" id="KW-0238">DNA-binding</keyword>
<feature type="domain" description="C2H2-type" evidence="13">
    <location>
        <begin position="481"/>
        <end position="508"/>
    </location>
</feature>
<evidence type="ECO:0000256" key="3">
    <source>
        <dbReference type="ARBA" id="ARBA00022723"/>
    </source>
</evidence>
<evidence type="ECO:0000313" key="14">
    <source>
        <dbReference type="EMBL" id="KAK7081076.1"/>
    </source>
</evidence>
<dbReference type="GO" id="GO:0005634">
    <property type="term" value="C:nucleus"/>
    <property type="evidence" value="ECO:0007669"/>
    <property type="project" value="UniProtKB-SubCell"/>
</dbReference>
<feature type="domain" description="C2H2-type" evidence="13">
    <location>
        <begin position="593"/>
        <end position="620"/>
    </location>
</feature>
<feature type="domain" description="C2H2-type" evidence="13">
    <location>
        <begin position="800"/>
        <end position="831"/>
    </location>
</feature>
<keyword evidence="3" id="KW-0479">Metal-binding</keyword>
<keyword evidence="10" id="KW-0539">Nucleus</keyword>
<dbReference type="FunFam" id="3.30.160.60:FF:002343">
    <property type="entry name" value="Zinc finger protein 33A"/>
    <property type="match status" value="2"/>
</dbReference>
<evidence type="ECO:0000256" key="8">
    <source>
        <dbReference type="ARBA" id="ARBA00023125"/>
    </source>
</evidence>
<dbReference type="Proteomes" id="UP001381693">
    <property type="component" value="Unassembled WGS sequence"/>
</dbReference>
<feature type="domain" description="C2H2-type" evidence="13">
    <location>
        <begin position="537"/>
        <end position="564"/>
    </location>
</feature>
<feature type="domain" description="C2H2-type" evidence="13">
    <location>
        <begin position="509"/>
        <end position="536"/>
    </location>
</feature>